<sequence>MEVVIKKIAMERKKRGSLEIAGKKYHSGSVSKGVANGSAWPFHVTTKKIIQAIFNSSKCSALDLEEFKQFPIHQFIL</sequence>
<organism evidence="1 2">
    <name type="scientific">Tagetes erecta</name>
    <name type="common">African marigold</name>
    <dbReference type="NCBI Taxonomy" id="13708"/>
    <lineage>
        <taxon>Eukaryota</taxon>
        <taxon>Viridiplantae</taxon>
        <taxon>Streptophyta</taxon>
        <taxon>Embryophyta</taxon>
        <taxon>Tracheophyta</taxon>
        <taxon>Spermatophyta</taxon>
        <taxon>Magnoliopsida</taxon>
        <taxon>eudicotyledons</taxon>
        <taxon>Gunneridae</taxon>
        <taxon>Pentapetalae</taxon>
        <taxon>asterids</taxon>
        <taxon>campanulids</taxon>
        <taxon>Asterales</taxon>
        <taxon>Asteraceae</taxon>
        <taxon>Asteroideae</taxon>
        <taxon>Heliantheae alliance</taxon>
        <taxon>Tageteae</taxon>
        <taxon>Tagetes</taxon>
    </lineage>
</organism>
<reference evidence="1" key="1">
    <citation type="journal article" date="2023" name="bioRxiv">
        <title>Improved chromosome-level genome assembly for marigold (Tagetes erecta).</title>
        <authorList>
            <person name="Jiang F."/>
            <person name="Yuan L."/>
            <person name="Wang S."/>
            <person name="Wang H."/>
            <person name="Xu D."/>
            <person name="Wang A."/>
            <person name="Fan W."/>
        </authorList>
    </citation>
    <scope>NUCLEOTIDE SEQUENCE</scope>
    <source>
        <strain evidence="1">WSJ</strain>
        <tissue evidence="1">Leaf</tissue>
    </source>
</reference>
<proteinExistence type="predicted"/>
<keyword evidence="2" id="KW-1185">Reference proteome</keyword>
<dbReference type="AlphaFoldDB" id="A0AAD8NLL7"/>
<gene>
    <name evidence="1" type="ORF">QVD17_34074</name>
</gene>
<evidence type="ECO:0000313" key="1">
    <source>
        <dbReference type="EMBL" id="KAK1412653.1"/>
    </source>
</evidence>
<protein>
    <submittedName>
        <fullName evidence="1">Uncharacterized protein</fullName>
    </submittedName>
</protein>
<evidence type="ECO:0000313" key="2">
    <source>
        <dbReference type="Proteomes" id="UP001229421"/>
    </source>
</evidence>
<dbReference type="EMBL" id="JAUHHV010000009">
    <property type="protein sequence ID" value="KAK1412653.1"/>
    <property type="molecule type" value="Genomic_DNA"/>
</dbReference>
<comment type="caution">
    <text evidence="1">The sequence shown here is derived from an EMBL/GenBank/DDBJ whole genome shotgun (WGS) entry which is preliminary data.</text>
</comment>
<accession>A0AAD8NLL7</accession>
<dbReference type="Proteomes" id="UP001229421">
    <property type="component" value="Unassembled WGS sequence"/>
</dbReference>
<name>A0AAD8NLL7_TARER</name>